<name>A1WP65_VEREI</name>
<dbReference type="CAZy" id="GH23">
    <property type="family name" value="Glycoside Hydrolase Family 23"/>
</dbReference>
<proteinExistence type="predicted"/>
<dbReference type="EMBL" id="CP000542">
    <property type="protein sequence ID" value="ABM59422.1"/>
    <property type="molecule type" value="Genomic_DNA"/>
</dbReference>
<sequence>MAVCNLPMRSGCLHFFVTAAIATFACPMDADAGPSDGWLSVYSCANGKLVQSRVDGNDSSNASRLLRAGHAVWTNGRLDENIIDAMAEGRGIWSAAPLTTLARITGAPIPAEILTAIALKETGLNGRFWPWSIHWSGRSYRLPSRQQAVAAAKYLLAQGITNFDVSVMQVNWRWHSGKFASIQAAFDPVANIQVAGQILNEHFLATGNWRSAIARYHSRTPALHQPYLADVLGHLRRIQTSTVEPPEKHLC</sequence>
<organism evidence="2 3">
    <name type="scientific">Verminephrobacter eiseniae (strain EF01-2)</name>
    <dbReference type="NCBI Taxonomy" id="391735"/>
    <lineage>
        <taxon>Bacteria</taxon>
        <taxon>Pseudomonadati</taxon>
        <taxon>Pseudomonadota</taxon>
        <taxon>Betaproteobacteria</taxon>
        <taxon>Burkholderiales</taxon>
        <taxon>Comamonadaceae</taxon>
        <taxon>Verminephrobacter</taxon>
    </lineage>
</organism>
<dbReference type="SUPFAM" id="SSF53955">
    <property type="entry name" value="Lysozyme-like"/>
    <property type="match status" value="1"/>
</dbReference>
<dbReference type="Proteomes" id="UP000000374">
    <property type="component" value="Chromosome"/>
</dbReference>
<keyword evidence="1" id="KW-0732">Signal</keyword>
<evidence type="ECO:0000313" key="3">
    <source>
        <dbReference type="Proteomes" id="UP000000374"/>
    </source>
</evidence>
<reference evidence="3" key="1">
    <citation type="submission" date="2006-12" db="EMBL/GenBank/DDBJ databases">
        <title>Complete sequence of chromosome 1 of Verminephrobacter eiseniae EF01-2.</title>
        <authorList>
            <person name="Copeland A."/>
            <person name="Lucas S."/>
            <person name="Lapidus A."/>
            <person name="Barry K."/>
            <person name="Detter J.C."/>
            <person name="Glavina del Rio T."/>
            <person name="Dalin E."/>
            <person name="Tice H."/>
            <person name="Pitluck S."/>
            <person name="Chertkov O."/>
            <person name="Brettin T."/>
            <person name="Bruce D."/>
            <person name="Han C."/>
            <person name="Tapia R."/>
            <person name="Gilna P."/>
            <person name="Schmutz J."/>
            <person name="Larimer F."/>
            <person name="Land M."/>
            <person name="Hauser L."/>
            <person name="Kyrpides N."/>
            <person name="Kim E."/>
            <person name="Stahl D."/>
            <person name="Richardson P."/>
        </authorList>
    </citation>
    <scope>NUCLEOTIDE SEQUENCE [LARGE SCALE GENOMIC DNA]</scope>
    <source>
        <strain evidence="3">EF01-2</strain>
    </source>
</reference>
<evidence type="ECO:0008006" key="4">
    <source>
        <dbReference type="Google" id="ProtNLM"/>
    </source>
</evidence>
<dbReference type="HOGENOM" id="CLU_1106749_0_0_4"/>
<evidence type="ECO:0000256" key="1">
    <source>
        <dbReference type="SAM" id="SignalP"/>
    </source>
</evidence>
<dbReference type="InterPro" id="IPR023346">
    <property type="entry name" value="Lysozyme-like_dom_sf"/>
</dbReference>
<dbReference type="AlphaFoldDB" id="A1WP65"/>
<keyword evidence="3" id="KW-1185">Reference proteome</keyword>
<accession>A1WP65</accession>
<dbReference type="eggNOG" id="COG0741">
    <property type="taxonomic scope" value="Bacteria"/>
</dbReference>
<dbReference type="STRING" id="391735.Veis_3707"/>
<dbReference type="KEGG" id="vei:Veis_3707"/>
<protein>
    <recommendedName>
        <fullName evidence="4">Lytic transglycosylase, catalytic</fullName>
    </recommendedName>
</protein>
<evidence type="ECO:0000313" key="2">
    <source>
        <dbReference type="EMBL" id="ABM59422.1"/>
    </source>
</evidence>
<feature type="chain" id="PRO_5002640760" description="Lytic transglycosylase, catalytic" evidence="1">
    <location>
        <begin position="20"/>
        <end position="251"/>
    </location>
</feature>
<feature type="signal peptide" evidence="1">
    <location>
        <begin position="1"/>
        <end position="19"/>
    </location>
</feature>
<gene>
    <name evidence="2" type="ordered locus">Veis_3707</name>
</gene>